<accession>A0A9D1GYS2</accession>
<dbReference type="AlphaFoldDB" id="A0A9D1GYS2"/>
<proteinExistence type="predicted"/>
<keyword evidence="1" id="KW-1133">Transmembrane helix</keyword>
<feature type="transmembrane region" description="Helical" evidence="1">
    <location>
        <begin position="16"/>
        <end position="39"/>
    </location>
</feature>
<reference evidence="2" key="2">
    <citation type="journal article" date="2021" name="PeerJ">
        <title>Extensive microbial diversity within the chicken gut microbiome revealed by metagenomics and culture.</title>
        <authorList>
            <person name="Gilroy R."/>
            <person name="Ravi A."/>
            <person name="Getino M."/>
            <person name="Pursley I."/>
            <person name="Horton D.L."/>
            <person name="Alikhan N.F."/>
            <person name="Baker D."/>
            <person name="Gharbi K."/>
            <person name="Hall N."/>
            <person name="Watson M."/>
            <person name="Adriaenssens E.M."/>
            <person name="Foster-Nyarko E."/>
            <person name="Jarju S."/>
            <person name="Secka A."/>
            <person name="Antonio M."/>
            <person name="Oren A."/>
            <person name="Chaudhuri R.R."/>
            <person name="La Ragione R."/>
            <person name="Hildebrand F."/>
            <person name="Pallen M.J."/>
        </authorList>
    </citation>
    <scope>NUCLEOTIDE SEQUENCE</scope>
    <source>
        <strain evidence="2">ChiGjej1B1-24693</strain>
    </source>
</reference>
<dbReference type="Proteomes" id="UP000886842">
    <property type="component" value="Unassembled WGS sequence"/>
</dbReference>
<dbReference type="EMBL" id="DVLP01000252">
    <property type="protein sequence ID" value="HIT75607.1"/>
    <property type="molecule type" value="Genomic_DNA"/>
</dbReference>
<keyword evidence="1" id="KW-0812">Transmembrane</keyword>
<evidence type="ECO:0000256" key="1">
    <source>
        <dbReference type="SAM" id="Phobius"/>
    </source>
</evidence>
<reference evidence="2" key="1">
    <citation type="submission" date="2020-10" db="EMBL/GenBank/DDBJ databases">
        <authorList>
            <person name="Gilroy R."/>
        </authorList>
    </citation>
    <scope>NUCLEOTIDE SEQUENCE</scope>
    <source>
        <strain evidence="2">ChiGjej1B1-24693</strain>
    </source>
</reference>
<organism evidence="2 3">
    <name type="scientific">Candidatus Avipropionibacterium avicola</name>
    <dbReference type="NCBI Taxonomy" id="2840701"/>
    <lineage>
        <taxon>Bacteria</taxon>
        <taxon>Bacillati</taxon>
        <taxon>Actinomycetota</taxon>
        <taxon>Actinomycetes</taxon>
        <taxon>Propionibacteriales</taxon>
        <taxon>Propionibacteriaceae</taxon>
        <taxon>Propionibacteriaceae incertae sedis</taxon>
        <taxon>Candidatus Avipropionibacterium</taxon>
    </lineage>
</organism>
<sequence>MTEFETPYVKKFRKGLVGSLVAIVLLGLLFGAMAVFIGIRPTYEKLTTGWEQVEATAVDEGSRKVRTGGRRSRHTVDRRTVTFEYTVNGVQHRSRVDDRQIQVGDEVMVWVSEKDATEISLAKPTGPSGWNWVGTAVGLVVIAGFALGIISNVHRQIALRGFSPDHAKGSFVLDVRKISDSLENPQGESKDYNVRRSVSGVMATSNLAKYPNGASARIHGRGVTVPPQHELAGPHEGYHFYNGWATDLVMVRRQGSADWWVGELSDVVKEAASTQ</sequence>
<keyword evidence="1" id="KW-0472">Membrane</keyword>
<name>A0A9D1GYS2_9ACTN</name>
<protein>
    <submittedName>
        <fullName evidence="2">DUF3592 domain-containing protein</fullName>
    </submittedName>
</protein>
<evidence type="ECO:0000313" key="2">
    <source>
        <dbReference type="EMBL" id="HIT75607.1"/>
    </source>
</evidence>
<evidence type="ECO:0000313" key="3">
    <source>
        <dbReference type="Proteomes" id="UP000886842"/>
    </source>
</evidence>
<comment type="caution">
    <text evidence="2">The sequence shown here is derived from an EMBL/GenBank/DDBJ whole genome shotgun (WGS) entry which is preliminary data.</text>
</comment>
<gene>
    <name evidence="2" type="ORF">IAA98_08485</name>
</gene>
<feature type="transmembrane region" description="Helical" evidence="1">
    <location>
        <begin position="130"/>
        <end position="150"/>
    </location>
</feature>